<comment type="subcellular location">
    <subcellularLocation>
        <location evidence="1">Mitochondrion</location>
    </subcellularLocation>
</comment>
<evidence type="ECO:0000259" key="8">
    <source>
        <dbReference type="SMART" id="SM00916"/>
    </source>
</evidence>
<keyword evidence="4" id="KW-0496">Mitochondrion</keyword>
<organism evidence="9 10">
    <name type="scientific">Rhynchophorus ferrugineus</name>
    <name type="common">Red palm weevil</name>
    <name type="synonym">Curculio ferrugineus</name>
    <dbReference type="NCBI Taxonomy" id="354439"/>
    <lineage>
        <taxon>Eukaryota</taxon>
        <taxon>Metazoa</taxon>
        <taxon>Ecdysozoa</taxon>
        <taxon>Arthropoda</taxon>
        <taxon>Hexapoda</taxon>
        <taxon>Insecta</taxon>
        <taxon>Pterygota</taxon>
        <taxon>Neoptera</taxon>
        <taxon>Endopterygota</taxon>
        <taxon>Coleoptera</taxon>
        <taxon>Polyphaga</taxon>
        <taxon>Cucujiformia</taxon>
        <taxon>Curculionidae</taxon>
        <taxon>Dryophthorinae</taxon>
        <taxon>Rhynchophorus</taxon>
    </lineage>
</organism>
<dbReference type="Proteomes" id="UP000625711">
    <property type="component" value="Unassembled WGS sequence"/>
</dbReference>
<dbReference type="PANTHER" id="PTHR13274">
    <property type="entry name" value="MITOCHONDRIAL RIBOSOMAL PROTEIN S25"/>
    <property type="match status" value="1"/>
</dbReference>
<dbReference type="InterPro" id="IPR007741">
    <property type="entry name" value="Ribosomal_mL43/mS25/NADH_DH"/>
</dbReference>
<evidence type="ECO:0000256" key="6">
    <source>
        <dbReference type="ARBA" id="ARBA00035139"/>
    </source>
</evidence>
<dbReference type="SMART" id="SM00916">
    <property type="entry name" value="L51_S25_CI-B8"/>
    <property type="match status" value="1"/>
</dbReference>
<comment type="similarity">
    <text evidence="2">Belongs to the mitochondrion-specific ribosomal protein mS25 family.</text>
</comment>
<evidence type="ECO:0000256" key="1">
    <source>
        <dbReference type="ARBA" id="ARBA00004173"/>
    </source>
</evidence>
<dbReference type="GO" id="GO:1990904">
    <property type="term" value="C:ribonucleoprotein complex"/>
    <property type="evidence" value="ECO:0007669"/>
    <property type="project" value="UniProtKB-KW"/>
</dbReference>
<keyword evidence="3" id="KW-0689">Ribosomal protein</keyword>
<accession>A0A834I9Y1</accession>
<dbReference type="GO" id="GO:0003735">
    <property type="term" value="F:structural constituent of ribosome"/>
    <property type="evidence" value="ECO:0007669"/>
    <property type="project" value="InterPro"/>
</dbReference>
<dbReference type="PANTHER" id="PTHR13274:SF2">
    <property type="entry name" value="SMALL RIBOSOMAL SUBUNIT PROTEIN MS25"/>
    <property type="match status" value="1"/>
</dbReference>
<reference evidence="9" key="1">
    <citation type="submission" date="2020-08" db="EMBL/GenBank/DDBJ databases">
        <title>Genome sequencing and assembly of the red palm weevil Rhynchophorus ferrugineus.</title>
        <authorList>
            <person name="Dias G.B."/>
            <person name="Bergman C.M."/>
            <person name="Manee M."/>
        </authorList>
    </citation>
    <scope>NUCLEOTIDE SEQUENCE</scope>
    <source>
        <strain evidence="9">AA-2017</strain>
        <tissue evidence="9">Whole larva</tissue>
    </source>
</reference>
<gene>
    <name evidence="9" type="ORF">GWI33_017028</name>
</gene>
<dbReference type="SUPFAM" id="SSF52833">
    <property type="entry name" value="Thioredoxin-like"/>
    <property type="match status" value="1"/>
</dbReference>
<dbReference type="Gene3D" id="3.40.30.10">
    <property type="entry name" value="Glutaredoxin"/>
    <property type="match status" value="1"/>
</dbReference>
<evidence type="ECO:0000256" key="5">
    <source>
        <dbReference type="ARBA" id="ARBA00023274"/>
    </source>
</evidence>
<dbReference type="Pfam" id="PF05047">
    <property type="entry name" value="L51_S25_CI-B8"/>
    <property type="match status" value="1"/>
</dbReference>
<name>A0A834I9Y1_RHYFE</name>
<evidence type="ECO:0000256" key="2">
    <source>
        <dbReference type="ARBA" id="ARBA00008046"/>
    </source>
</evidence>
<evidence type="ECO:0000313" key="10">
    <source>
        <dbReference type="Proteomes" id="UP000625711"/>
    </source>
</evidence>
<evidence type="ECO:0000313" key="9">
    <source>
        <dbReference type="EMBL" id="KAF7269937.1"/>
    </source>
</evidence>
<sequence>MPFMKGRAPIRRTLQYLEKGRLYLKDQIKIITVNYNTHGESHKGARDFVFWHLPQIQFKNPSVQICTLKNLTPTPFIRAFYDTGDHLLIDVDNRPRDDIYEHLIQVLGKTEEVLRAEHIAQEKKDNPANFGAGCDRGCICEIPGQIPCPGICPLPNVMRGKYKFKKDD</sequence>
<dbReference type="AlphaFoldDB" id="A0A834I9Y1"/>
<comment type="caution">
    <text evidence="9">The sequence shown here is derived from an EMBL/GenBank/DDBJ whole genome shotgun (WGS) entry which is preliminary data.</text>
</comment>
<keyword evidence="10" id="KW-1185">Reference proteome</keyword>
<dbReference type="InterPro" id="IPR040049">
    <property type="entry name" value="Ribosomal_mS25/mL61"/>
</dbReference>
<proteinExistence type="inferred from homology"/>
<dbReference type="InterPro" id="IPR036249">
    <property type="entry name" value="Thioredoxin-like_sf"/>
</dbReference>
<protein>
    <recommendedName>
        <fullName evidence="6">Small ribosomal subunit protein mS25</fullName>
    </recommendedName>
    <alternativeName>
        <fullName evidence="7">28S ribosomal protein S25, mitochondrial</fullName>
    </alternativeName>
</protein>
<evidence type="ECO:0000256" key="4">
    <source>
        <dbReference type="ARBA" id="ARBA00023128"/>
    </source>
</evidence>
<feature type="domain" description="Ribosomal protein/NADH dehydrogenase" evidence="8">
    <location>
        <begin position="37"/>
        <end position="110"/>
    </location>
</feature>
<dbReference type="GO" id="GO:0005739">
    <property type="term" value="C:mitochondrion"/>
    <property type="evidence" value="ECO:0007669"/>
    <property type="project" value="UniProtKB-SubCell"/>
</dbReference>
<evidence type="ECO:0000256" key="3">
    <source>
        <dbReference type="ARBA" id="ARBA00022980"/>
    </source>
</evidence>
<dbReference type="EMBL" id="JAACXV010014155">
    <property type="protein sequence ID" value="KAF7269937.1"/>
    <property type="molecule type" value="Genomic_DNA"/>
</dbReference>
<evidence type="ECO:0000256" key="7">
    <source>
        <dbReference type="ARBA" id="ARBA00035369"/>
    </source>
</evidence>
<dbReference type="OrthoDB" id="5919182at2759"/>
<dbReference type="GO" id="GO:0005840">
    <property type="term" value="C:ribosome"/>
    <property type="evidence" value="ECO:0007669"/>
    <property type="project" value="UniProtKB-KW"/>
</dbReference>
<keyword evidence="5" id="KW-0687">Ribonucleoprotein</keyword>